<gene>
    <name evidence="2" type="ORF">KB449_24315</name>
</gene>
<dbReference type="SUPFAM" id="SSF49384">
    <property type="entry name" value="Carbohydrate-binding domain"/>
    <property type="match status" value="1"/>
</dbReference>
<feature type="domain" description="SLH" evidence="1">
    <location>
        <begin position="141"/>
        <end position="204"/>
    </location>
</feature>
<keyword evidence="3" id="KW-1185">Reference proteome</keyword>
<reference evidence="2" key="1">
    <citation type="submission" date="2023-04" db="EMBL/GenBank/DDBJ databases">
        <title>Comparative genomic analysis of Cohnella hashimotonis sp. nov., isolated from the International Space Station.</title>
        <authorList>
            <person name="Venkateswaran K."/>
            <person name="Simpson A."/>
        </authorList>
    </citation>
    <scope>NUCLEOTIDE SEQUENCE</scope>
    <source>
        <strain evidence="2">F6_2S_P_1</strain>
    </source>
</reference>
<dbReference type="EMBL" id="JAGRPV010000001">
    <property type="protein sequence ID" value="MDI4648097.1"/>
    <property type="molecule type" value="Genomic_DNA"/>
</dbReference>
<proteinExistence type="predicted"/>
<protein>
    <submittedName>
        <fullName evidence="2">S-layer homology domain-containing protein</fullName>
    </submittedName>
</protein>
<dbReference type="PANTHER" id="PTHR43308">
    <property type="entry name" value="OUTER MEMBRANE PROTEIN ALPHA-RELATED"/>
    <property type="match status" value="1"/>
</dbReference>
<dbReference type="Pfam" id="PF00395">
    <property type="entry name" value="SLH"/>
    <property type="match status" value="3"/>
</dbReference>
<dbReference type="InterPro" id="IPR001119">
    <property type="entry name" value="SLH_dom"/>
</dbReference>
<organism evidence="2 3">
    <name type="scientific">Cohnella hashimotonis</name>
    <dbReference type="NCBI Taxonomy" id="2826895"/>
    <lineage>
        <taxon>Bacteria</taxon>
        <taxon>Bacillati</taxon>
        <taxon>Bacillota</taxon>
        <taxon>Bacilli</taxon>
        <taxon>Bacillales</taxon>
        <taxon>Paenibacillaceae</taxon>
        <taxon>Cohnella</taxon>
    </lineage>
</organism>
<dbReference type="Proteomes" id="UP001161691">
    <property type="component" value="Unassembled WGS sequence"/>
</dbReference>
<dbReference type="InterPro" id="IPR008965">
    <property type="entry name" value="CBM2/CBM3_carb-bd_dom_sf"/>
</dbReference>
<dbReference type="PANTHER" id="PTHR43308:SF5">
    <property type="entry name" value="S-LAYER PROTEIN _ PEPTIDOGLYCAN ENDO-BETA-N-ACETYLGLUCOSAMINIDASE"/>
    <property type="match status" value="1"/>
</dbReference>
<evidence type="ECO:0000313" key="2">
    <source>
        <dbReference type="EMBL" id="MDI4648097.1"/>
    </source>
</evidence>
<accession>A0ABT6TMM1</accession>
<feature type="domain" description="SLH" evidence="1">
    <location>
        <begin position="205"/>
        <end position="265"/>
    </location>
</feature>
<dbReference type="InterPro" id="IPR051465">
    <property type="entry name" value="Cell_Envelope_Struct_Comp"/>
</dbReference>
<evidence type="ECO:0000313" key="3">
    <source>
        <dbReference type="Proteomes" id="UP001161691"/>
    </source>
</evidence>
<dbReference type="InterPro" id="IPR002102">
    <property type="entry name" value="Cohesin_dom"/>
</dbReference>
<feature type="domain" description="SLH" evidence="1">
    <location>
        <begin position="267"/>
        <end position="322"/>
    </location>
</feature>
<dbReference type="Pfam" id="PF00963">
    <property type="entry name" value="Cohesin"/>
    <property type="match status" value="1"/>
</dbReference>
<dbReference type="PROSITE" id="PS51272">
    <property type="entry name" value="SLH"/>
    <property type="match status" value="3"/>
</dbReference>
<evidence type="ECO:0000259" key="1">
    <source>
        <dbReference type="PROSITE" id="PS51272"/>
    </source>
</evidence>
<name>A0ABT6TMM1_9BACL</name>
<dbReference type="Gene3D" id="2.60.40.680">
    <property type="match status" value="1"/>
</dbReference>
<dbReference type="CDD" id="cd08547">
    <property type="entry name" value="Type_II_cohesin"/>
    <property type="match status" value="1"/>
</dbReference>
<comment type="caution">
    <text evidence="2">The sequence shown here is derived from an EMBL/GenBank/DDBJ whole genome shotgun (WGS) entry which is preliminary data.</text>
</comment>
<dbReference type="RefSeq" id="WP_282910834.1">
    <property type="nucleotide sequence ID" value="NZ_JAGRPV010000001.1"/>
</dbReference>
<sequence length="322" mass="34435">MTILLVAWSIPASAESNPTFGLKRIDVDGNVQVTVQADGLKDMYAFDMIVTYNSDRLSFVSGSTKLDGFTVQPIVKGSTIEFAYTKVGSVPGFDGKADLVTFEFKRVKSGAAALSLSEIKLVDSELTLHKLQAVASVNLSDEKVNFADIKGHWAEASILQATELGIVNGYEDGTFRPNRTVTREEFAVLLAKALKLAGEGEDLVFADLNALSVWAKPSVSLAVKAGIINGYSDGTFRPKAEITRTEMAKMIAKALKLSDAADTNAGFADDSMIPAWGKGAVYALKNLGIIGGKGANRFDANGKTTRAEAVTILLRMLEQQGQ</sequence>